<gene>
    <name evidence="2" type="ORF">FCC1311_035192</name>
</gene>
<reference evidence="2 3" key="1">
    <citation type="submission" date="2017-12" db="EMBL/GenBank/DDBJ databases">
        <title>Sequencing, de novo assembly and annotation of complete genome of a new Thraustochytrid species, strain FCC1311.</title>
        <authorList>
            <person name="Sedici K."/>
            <person name="Godart F."/>
            <person name="Aiese Cigliano R."/>
            <person name="Sanseverino W."/>
            <person name="Barakat M."/>
            <person name="Ortet P."/>
            <person name="Marechal E."/>
            <person name="Cagnac O."/>
            <person name="Amato A."/>
        </authorList>
    </citation>
    <scope>NUCLEOTIDE SEQUENCE [LARGE SCALE GENOMIC DNA]</scope>
</reference>
<dbReference type="InParanoid" id="A0A2R5G8C3"/>
<dbReference type="AlphaFoldDB" id="A0A2R5G8C3"/>
<evidence type="ECO:0000313" key="2">
    <source>
        <dbReference type="EMBL" id="GBG27297.1"/>
    </source>
</evidence>
<keyword evidence="3" id="KW-1185">Reference proteome</keyword>
<dbReference type="Gene3D" id="3.40.50.450">
    <property type="match status" value="1"/>
</dbReference>
<dbReference type="EMBL" id="BEYU01000029">
    <property type="protein sequence ID" value="GBG27297.1"/>
    <property type="molecule type" value="Genomic_DNA"/>
</dbReference>
<dbReference type="Pfam" id="PF15891">
    <property type="entry name" value="Nuc_deoxyri_tr2"/>
    <property type="match status" value="1"/>
</dbReference>
<feature type="compositionally biased region" description="Basic and acidic residues" evidence="1">
    <location>
        <begin position="15"/>
        <end position="43"/>
    </location>
</feature>
<accession>A0A2R5G8C3</accession>
<dbReference type="PANTHER" id="PTHR36300:SF1">
    <property type="entry name" value="RAW, ISOFORM A"/>
    <property type="match status" value="1"/>
</dbReference>
<feature type="region of interest" description="Disordered" evidence="1">
    <location>
        <begin position="1"/>
        <end position="54"/>
    </location>
</feature>
<dbReference type="OrthoDB" id="6493944at2759"/>
<dbReference type="Proteomes" id="UP000241890">
    <property type="component" value="Unassembled WGS sequence"/>
</dbReference>
<name>A0A2R5G8C3_9STRA</name>
<organism evidence="2 3">
    <name type="scientific">Hondaea fermentalgiana</name>
    <dbReference type="NCBI Taxonomy" id="2315210"/>
    <lineage>
        <taxon>Eukaryota</taxon>
        <taxon>Sar</taxon>
        <taxon>Stramenopiles</taxon>
        <taxon>Bigyra</taxon>
        <taxon>Labyrinthulomycetes</taxon>
        <taxon>Thraustochytrida</taxon>
        <taxon>Thraustochytriidae</taxon>
        <taxon>Hondaea</taxon>
    </lineage>
</organism>
<dbReference type="GO" id="GO:0005886">
    <property type="term" value="C:plasma membrane"/>
    <property type="evidence" value="ECO:0007669"/>
    <property type="project" value="TreeGrafter"/>
</dbReference>
<protein>
    <submittedName>
        <fullName evidence="2">Uncharacterized protein</fullName>
    </submittedName>
</protein>
<feature type="compositionally biased region" description="Acidic residues" evidence="1">
    <location>
        <begin position="44"/>
        <end position="54"/>
    </location>
</feature>
<comment type="caution">
    <text evidence="2">The sequence shown here is derived from an EMBL/GenBank/DDBJ whole genome shotgun (WGS) entry which is preliminary data.</text>
</comment>
<evidence type="ECO:0000313" key="3">
    <source>
        <dbReference type="Proteomes" id="UP000241890"/>
    </source>
</evidence>
<proteinExistence type="predicted"/>
<evidence type="ECO:0000256" key="1">
    <source>
        <dbReference type="SAM" id="MobiDB-lite"/>
    </source>
</evidence>
<sequence>MNFLPRSDVALGDMRASKDGSAAKKEQTKGDGAKQLKKPRLESQEEETKEFMDDEAAAQVATSSTMCEEDAVDFTLRQVFEHAQASKTQLVLSLRKLGLECDESSDLAAGAALERDDSICTFASFRTLARPALCRAAAKACTWAGDGVQVFLGGACNPTTWRKDEAIPLLEAAGITFYNPQVDEWSPELVDVEARMKASAQTLLFVVAAQTRSISSMIEAAEHIARQRNVVLVIEELDAGLFHPDEVKDLQRGRAYLTDVAKRHGLTVYSSTSKAHIVLRMVLQTSYPSLLEE</sequence>
<dbReference type="InterPro" id="IPR039470">
    <property type="entry name" value="Nuc_deoxyri_tr2"/>
</dbReference>
<dbReference type="PANTHER" id="PTHR36300">
    <property type="entry name" value="RAW, ISOFORM A"/>
    <property type="match status" value="1"/>
</dbReference>